<evidence type="ECO:0000256" key="3">
    <source>
        <dbReference type="ARBA" id="ARBA00022827"/>
    </source>
</evidence>
<evidence type="ECO:0000256" key="5">
    <source>
        <dbReference type="ARBA" id="ARBA00023033"/>
    </source>
</evidence>
<dbReference type="InterPro" id="IPR002938">
    <property type="entry name" value="FAD-bd"/>
</dbReference>
<dbReference type="FunFam" id="3.50.50.60:FF:000115">
    <property type="entry name" value="Salicylate hydroxylase, putative"/>
    <property type="match status" value="1"/>
</dbReference>
<accession>A0AAN6N0L1</accession>
<keyword evidence="6" id="KW-0812">Transmembrane</keyword>
<dbReference type="Proteomes" id="UP001303473">
    <property type="component" value="Unassembled WGS sequence"/>
</dbReference>
<proteinExistence type="inferred from homology"/>
<keyword evidence="5" id="KW-0503">Monooxygenase</keyword>
<comment type="caution">
    <text evidence="8">The sequence shown here is derived from an EMBL/GenBank/DDBJ whole genome shotgun (WGS) entry which is preliminary data.</text>
</comment>
<keyword evidence="4" id="KW-0560">Oxidoreductase</keyword>
<evidence type="ECO:0000256" key="6">
    <source>
        <dbReference type="SAM" id="Phobius"/>
    </source>
</evidence>
<evidence type="ECO:0000259" key="7">
    <source>
        <dbReference type="Pfam" id="PF01494"/>
    </source>
</evidence>
<comment type="similarity">
    <text evidence="1">Belongs to the paxM FAD-dependent monooxygenase family.</text>
</comment>
<protein>
    <recommendedName>
        <fullName evidence="7">FAD-binding domain-containing protein</fullName>
    </recommendedName>
</protein>
<dbReference type="AlphaFoldDB" id="A0AAN6N0L1"/>
<dbReference type="EMBL" id="MU853885">
    <property type="protein sequence ID" value="KAK3936386.1"/>
    <property type="molecule type" value="Genomic_DNA"/>
</dbReference>
<evidence type="ECO:0000313" key="8">
    <source>
        <dbReference type="EMBL" id="KAK3936386.1"/>
    </source>
</evidence>
<keyword evidence="3" id="KW-0274">FAD</keyword>
<gene>
    <name evidence="8" type="ORF">QBC46DRAFT_395232</name>
</gene>
<organism evidence="8 9">
    <name type="scientific">Diplogelasinospora grovesii</name>
    <dbReference type="NCBI Taxonomy" id="303347"/>
    <lineage>
        <taxon>Eukaryota</taxon>
        <taxon>Fungi</taxon>
        <taxon>Dikarya</taxon>
        <taxon>Ascomycota</taxon>
        <taxon>Pezizomycotina</taxon>
        <taxon>Sordariomycetes</taxon>
        <taxon>Sordariomycetidae</taxon>
        <taxon>Sordariales</taxon>
        <taxon>Diplogelasinosporaceae</taxon>
        <taxon>Diplogelasinospora</taxon>
    </lineage>
</organism>
<dbReference type="SUPFAM" id="SSF51905">
    <property type="entry name" value="FAD/NAD(P)-binding domain"/>
    <property type="match status" value="1"/>
</dbReference>
<dbReference type="PANTHER" id="PTHR13789:SF147">
    <property type="entry name" value="PUTATIVE (AFU_ORTHOLOGUE AFUA_2G01950)-RELATED"/>
    <property type="match status" value="1"/>
</dbReference>
<feature type="transmembrane region" description="Helical" evidence="6">
    <location>
        <begin position="17"/>
        <end position="36"/>
    </location>
</feature>
<dbReference type="InterPro" id="IPR050493">
    <property type="entry name" value="FAD-dep_Monooxygenase_BioMet"/>
</dbReference>
<name>A0AAN6N0L1_9PEZI</name>
<keyword evidence="9" id="KW-1185">Reference proteome</keyword>
<keyword evidence="6" id="KW-1133">Transmembrane helix</keyword>
<dbReference type="Pfam" id="PF01494">
    <property type="entry name" value="FAD_binding_3"/>
    <property type="match status" value="1"/>
</dbReference>
<keyword evidence="6" id="KW-0472">Membrane</keyword>
<dbReference type="Gene3D" id="3.50.50.60">
    <property type="entry name" value="FAD/NAD(P)-binding domain"/>
    <property type="match status" value="1"/>
</dbReference>
<keyword evidence="2" id="KW-0285">Flavoprotein</keyword>
<dbReference type="SUPFAM" id="SSF54373">
    <property type="entry name" value="FAD-linked reductases, C-terminal domain"/>
    <property type="match status" value="1"/>
</dbReference>
<evidence type="ECO:0000313" key="9">
    <source>
        <dbReference type="Proteomes" id="UP001303473"/>
    </source>
</evidence>
<sequence>MQACSINLTAMADFRDLRIAVIGAGMGGLGTALAFARKGFKHINVFETASNLGFVGAGIQMPPNVIRVLDRLGCWEEIAKEATDVKGTSIRQGSTDVELGHVYMPDMREKYGYPHCTGHRSSLAGGLFNGCKKESAIKFHFSTALVGIDSWAPKPKMTVKPRDGEAYQVEADIILAADGIKSLTRTQMLKDALGTESSEEDTGQAAYRIMLKRSEMEHDPEMIALLDSDTVVRWIGEKRHIIAYPVSNKQIYNLSSAQPDTNFAAATNATYTTKGSKKQMLEVYHDFCPLVQRMLDLVPEGEVCEWKLRQHKTLPTWVHGSVALIGDACHPTLPHMSQGAAMAIEDGAVLAECVSRIPSGKLNDPEAVTKTLKVFELLRKPHTNALVDLAAFSGRTLHLGEGKAREERDRQFKEGLKTGSVPDKWASPDVQKMIYAYDCVKDAQERYDELLASLSSTNGTTV</sequence>
<feature type="domain" description="FAD-binding" evidence="7">
    <location>
        <begin position="18"/>
        <end position="360"/>
    </location>
</feature>
<dbReference type="PANTHER" id="PTHR13789">
    <property type="entry name" value="MONOOXYGENASE"/>
    <property type="match status" value="1"/>
</dbReference>
<dbReference type="GO" id="GO:0004497">
    <property type="term" value="F:monooxygenase activity"/>
    <property type="evidence" value="ECO:0007669"/>
    <property type="project" value="UniProtKB-KW"/>
</dbReference>
<dbReference type="GO" id="GO:0071949">
    <property type="term" value="F:FAD binding"/>
    <property type="evidence" value="ECO:0007669"/>
    <property type="project" value="InterPro"/>
</dbReference>
<dbReference type="InterPro" id="IPR036188">
    <property type="entry name" value="FAD/NAD-bd_sf"/>
</dbReference>
<evidence type="ECO:0000256" key="4">
    <source>
        <dbReference type="ARBA" id="ARBA00023002"/>
    </source>
</evidence>
<evidence type="ECO:0000256" key="1">
    <source>
        <dbReference type="ARBA" id="ARBA00007992"/>
    </source>
</evidence>
<reference evidence="9" key="1">
    <citation type="journal article" date="2023" name="Mol. Phylogenet. Evol.">
        <title>Genome-scale phylogeny and comparative genomics of the fungal order Sordariales.</title>
        <authorList>
            <person name="Hensen N."/>
            <person name="Bonometti L."/>
            <person name="Westerberg I."/>
            <person name="Brannstrom I.O."/>
            <person name="Guillou S."/>
            <person name="Cros-Aarteil S."/>
            <person name="Calhoun S."/>
            <person name="Haridas S."/>
            <person name="Kuo A."/>
            <person name="Mondo S."/>
            <person name="Pangilinan J."/>
            <person name="Riley R."/>
            <person name="LaButti K."/>
            <person name="Andreopoulos B."/>
            <person name="Lipzen A."/>
            <person name="Chen C."/>
            <person name="Yan M."/>
            <person name="Daum C."/>
            <person name="Ng V."/>
            <person name="Clum A."/>
            <person name="Steindorff A."/>
            <person name="Ohm R.A."/>
            <person name="Martin F."/>
            <person name="Silar P."/>
            <person name="Natvig D.O."/>
            <person name="Lalanne C."/>
            <person name="Gautier V."/>
            <person name="Ament-Velasquez S.L."/>
            <person name="Kruys A."/>
            <person name="Hutchinson M.I."/>
            <person name="Powell A.J."/>
            <person name="Barry K."/>
            <person name="Miller A.N."/>
            <person name="Grigoriev I.V."/>
            <person name="Debuchy R."/>
            <person name="Gladieux P."/>
            <person name="Hiltunen Thoren M."/>
            <person name="Johannesson H."/>
        </authorList>
    </citation>
    <scope>NUCLEOTIDE SEQUENCE [LARGE SCALE GENOMIC DNA]</scope>
    <source>
        <strain evidence="9">CBS 340.73</strain>
    </source>
</reference>
<evidence type="ECO:0000256" key="2">
    <source>
        <dbReference type="ARBA" id="ARBA00022630"/>
    </source>
</evidence>
<dbReference type="PRINTS" id="PR00420">
    <property type="entry name" value="RNGMNOXGNASE"/>
</dbReference>